<protein>
    <recommendedName>
        <fullName evidence="4">histone deacetylase</fullName>
        <ecNumber evidence="4">3.5.1.98</ecNumber>
    </recommendedName>
</protein>
<dbReference type="InterPro" id="IPR023801">
    <property type="entry name" value="His_deacetylse_dom"/>
</dbReference>
<evidence type="ECO:0000259" key="15">
    <source>
        <dbReference type="Pfam" id="PF00850"/>
    </source>
</evidence>
<comment type="catalytic activity">
    <reaction evidence="13">
        <text>N(6)-acetyl-L-lysyl-[histone] + H2O = L-lysyl-[histone] + acetate</text>
        <dbReference type="Rhea" id="RHEA:58196"/>
        <dbReference type="Rhea" id="RHEA-COMP:9845"/>
        <dbReference type="Rhea" id="RHEA-COMP:11338"/>
        <dbReference type="ChEBI" id="CHEBI:15377"/>
        <dbReference type="ChEBI" id="CHEBI:29969"/>
        <dbReference type="ChEBI" id="CHEBI:30089"/>
        <dbReference type="ChEBI" id="CHEBI:61930"/>
        <dbReference type="EC" id="3.5.1.98"/>
    </reaction>
    <physiologicalReaction direction="left-to-right" evidence="13">
        <dbReference type="Rhea" id="RHEA:58197"/>
    </physiologicalReaction>
</comment>
<keyword evidence="6" id="KW-0479">Metal-binding</keyword>
<dbReference type="PANTHER" id="PTHR10625:SF25">
    <property type="entry name" value="HISTONE DEACETYLASE 18-RELATED"/>
    <property type="match status" value="1"/>
</dbReference>
<keyword evidence="10" id="KW-0805">Transcription regulation</keyword>
<keyword evidence="7" id="KW-0378">Hydrolase</keyword>
<evidence type="ECO:0000256" key="12">
    <source>
        <dbReference type="ARBA" id="ARBA00023242"/>
    </source>
</evidence>
<evidence type="ECO:0000313" key="17">
    <source>
        <dbReference type="Proteomes" id="UP001177140"/>
    </source>
</evidence>
<evidence type="ECO:0000256" key="5">
    <source>
        <dbReference type="ARBA" id="ARBA00022491"/>
    </source>
</evidence>
<evidence type="ECO:0000256" key="8">
    <source>
        <dbReference type="ARBA" id="ARBA00022833"/>
    </source>
</evidence>
<dbReference type="GO" id="GO:0046872">
    <property type="term" value="F:metal ion binding"/>
    <property type="evidence" value="ECO:0007669"/>
    <property type="project" value="UniProtKB-KW"/>
</dbReference>
<comment type="subcellular location">
    <subcellularLocation>
        <location evidence="2">Nucleus</location>
    </subcellularLocation>
</comment>
<dbReference type="Pfam" id="PF00850">
    <property type="entry name" value="Hist_deacetyl"/>
    <property type="match status" value="1"/>
</dbReference>
<keyword evidence="5" id="KW-0678">Repressor</keyword>
<evidence type="ECO:0000256" key="6">
    <source>
        <dbReference type="ARBA" id="ARBA00022723"/>
    </source>
</evidence>
<dbReference type="AlphaFoldDB" id="A0AA42AUM9"/>
<evidence type="ECO:0000256" key="7">
    <source>
        <dbReference type="ARBA" id="ARBA00022801"/>
    </source>
</evidence>
<reference evidence="16" key="1">
    <citation type="submission" date="2022-03" db="EMBL/GenBank/DDBJ databases">
        <title>A functionally conserved STORR gene fusion in Papaver species that diverged 16.8 million years ago.</title>
        <authorList>
            <person name="Catania T."/>
        </authorList>
    </citation>
    <scope>NUCLEOTIDE SEQUENCE</scope>
    <source>
        <strain evidence="16">S-191538</strain>
    </source>
</reference>
<dbReference type="Proteomes" id="UP001177140">
    <property type="component" value="Unassembled WGS sequence"/>
</dbReference>
<evidence type="ECO:0000256" key="3">
    <source>
        <dbReference type="ARBA" id="ARBA00007738"/>
    </source>
</evidence>
<dbReference type="GO" id="GO:0000118">
    <property type="term" value="C:histone deacetylase complex"/>
    <property type="evidence" value="ECO:0007669"/>
    <property type="project" value="TreeGrafter"/>
</dbReference>
<dbReference type="EC" id="3.5.1.98" evidence="4"/>
<organism evidence="16 17">
    <name type="scientific">Papaver nudicaule</name>
    <name type="common">Iceland poppy</name>
    <dbReference type="NCBI Taxonomy" id="74823"/>
    <lineage>
        <taxon>Eukaryota</taxon>
        <taxon>Viridiplantae</taxon>
        <taxon>Streptophyta</taxon>
        <taxon>Embryophyta</taxon>
        <taxon>Tracheophyta</taxon>
        <taxon>Spermatophyta</taxon>
        <taxon>Magnoliopsida</taxon>
        <taxon>Ranunculales</taxon>
        <taxon>Papaveraceae</taxon>
        <taxon>Papaveroideae</taxon>
        <taxon>Papaver</taxon>
    </lineage>
</organism>
<keyword evidence="12" id="KW-0539">Nucleus</keyword>
<keyword evidence="17" id="KW-1185">Reference proteome</keyword>
<evidence type="ECO:0000256" key="14">
    <source>
        <dbReference type="SAM" id="Coils"/>
    </source>
</evidence>
<dbReference type="FunFam" id="3.40.800.20:FF:000014">
    <property type="entry name" value="Histone deacetylase 15"/>
    <property type="match status" value="1"/>
</dbReference>
<gene>
    <name evidence="16" type="ORF">MKW94_006470</name>
</gene>
<dbReference type="PRINTS" id="PR01270">
    <property type="entry name" value="HDASUPER"/>
</dbReference>
<proteinExistence type="inferred from homology"/>
<dbReference type="GO" id="GO:0005737">
    <property type="term" value="C:cytoplasm"/>
    <property type="evidence" value="ECO:0007669"/>
    <property type="project" value="UniProtKB-ARBA"/>
</dbReference>
<sequence>MVNKVKKTVQPRVGLVYDTRMLKHFTPGKEYHHENPNRIKHIWERLESAGITQRCVVMTAKEAEDKYVALVHEQYHVQLIKNISSKEFDDSDREMIALNCDSIYLNKGSSEAAFVAVGAVMEVTEKVAKGELDSAVAIVRPPGHHATPDLAGGFCLFNNVAVAAKYLLDKRPGLGIRKILIVDWDVHHGNGTQKVFWDDNRVLVFSVHRYDHGKFYPSGKYGSHSMIGEGLGAGYTVNVPWEGAGVGDADYFAVWDHVLIPITKAFNPDIILISGGFDAAVGDPLGKCRVTPFGFSVMMKKLMDFAKGKIVMALEGGYNLESLADSVLACVKTLLNDKPGPHSQETPASESSWRVIKAVRRELSKYWPVLANELPMNVVHNSKKKMHHKQLAAKERLKREETEALHSVAEHDIEKLKERLVAAENTVKQQEAESQGKSLHSYLYFRTSLPKSESKAAKLEAEKSVAEVEAAVAKQQAVELTVRAAKLEAEKSAAEAEAAEAKQQMVEAQWRAAKLEAEKSAAEAEAAEAKQQVVEAQWRAATAEKKVVDAEQLVSKERQQREALKKAFDESFKHLKECSTLLAQ</sequence>
<name>A0AA42AUM9_PAPNU</name>
<keyword evidence="8" id="KW-0862">Zinc</keyword>
<evidence type="ECO:0000256" key="9">
    <source>
        <dbReference type="ARBA" id="ARBA00022853"/>
    </source>
</evidence>
<evidence type="ECO:0000256" key="11">
    <source>
        <dbReference type="ARBA" id="ARBA00023163"/>
    </source>
</evidence>
<dbReference type="GO" id="GO:0141221">
    <property type="term" value="F:histone deacetylase activity, hydrolytic mechanism"/>
    <property type="evidence" value="ECO:0007669"/>
    <property type="project" value="UniProtKB-EC"/>
</dbReference>
<evidence type="ECO:0000256" key="13">
    <source>
        <dbReference type="ARBA" id="ARBA00049416"/>
    </source>
</evidence>
<comment type="similarity">
    <text evidence="3">Belongs to the histone deacetylase family. HD type 2 subfamily.</text>
</comment>
<dbReference type="EMBL" id="JAJJMA010228102">
    <property type="protein sequence ID" value="MCL7041832.1"/>
    <property type="molecule type" value="Genomic_DNA"/>
</dbReference>
<evidence type="ECO:0000256" key="4">
    <source>
        <dbReference type="ARBA" id="ARBA00012111"/>
    </source>
</evidence>
<dbReference type="InterPro" id="IPR023696">
    <property type="entry name" value="Ureohydrolase_dom_sf"/>
</dbReference>
<dbReference type="GO" id="GO:0050793">
    <property type="term" value="P:regulation of developmental process"/>
    <property type="evidence" value="ECO:0007669"/>
    <property type="project" value="UniProtKB-ARBA"/>
</dbReference>
<feature type="coiled-coil region" evidence="14">
    <location>
        <begin position="399"/>
        <end position="567"/>
    </location>
</feature>
<feature type="domain" description="Histone deacetylase" evidence="15">
    <location>
        <begin position="32"/>
        <end position="334"/>
    </location>
</feature>
<comment type="cofactor">
    <cofactor evidence="1">
        <name>Zn(2+)</name>
        <dbReference type="ChEBI" id="CHEBI:29105"/>
    </cofactor>
</comment>
<evidence type="ECO:0000256" key="2">
    <source>
        <dbReference type="ARBA" id="ARBA00004123"/>
    </source>
</evidence>
<comment type="caution">
    <text evidence="16">The sequence shown here is derived from an EMBL/GenBank/DDBJ whole genome shotgun (WGS) entry which is preliminary data.</text>
</comment>
<dbReference type="PANTHER" id="PTHR10625">
    <property type="entry name" value="HISTONE DEACETYLASE HDAC1-RELATED"/>
    <property type="match status" value="1"/>
</dbReference>
<dbReference type="Gene3D" id="3.40.800.20">
    <property type="entry name" value="Histone deacetylase domain"/>
    <property type="match status" value="1"/>
</dbReference>
<keyword evidence="9" id="KW-0156">Chromatin regulator</keyword>
<dbReference type="SUPFAM" id="SSF52768">
    <property type="entry name" value="Arginase/deacetylase"/>
    <property type="match status" value="1"/>
</dbReference>
<keyword evidence="11" id="KW-0804">Transcription</keyword>
<dbReference type="InterPro" id="IPR037138">
    <property type="entry name" value="His_deacetylse_dom_sf"/>
</dbReference>
<keyword evidence="14" id="KW-0175">Coiled coil</keyword>
<accession>A0AA42AUM9</accession>
<evidence type="ECO:0000313" key="16">
    <source>
        <dbReference type="EMBL" id="MCL7041832.1"/>
    </source>
</evidence>
<evidence type="ECO:0000256" key="10">
    <source>
        <dbReference type="ARBA" id="ARBA00023015"/>
    </source>
</evidence>
<dbReference type="InterPro" id="IPR000286">
    <property type="entry name" value="HDACs"/>
</dbReference>
<dbReference type="GO" id="GO:0040029">
    <property type="term" value="P:epigenetic regulation of gene expression"/>
    <property type="evidence" value="ECO:0007669"/>
    <property type="project" value="TreeGrafter"/>
</dbReference>
<evidence type="ECO:0000256" key="1">
    <source>
        <dbReference type="ARBA" id="ARBA00001947"/>
    </source>
</evidence>